<evidence type="ECO:0000256" key="1">
    <source>
        <dbReference type="SAM" id="MobiDB-lite"/>
    </source>
</evidence>
<organism evidence="3 4">
    <name type="scientific">Rhodotorula toruloides</name>
    <name type="common">Yeast</name>
    <name type="synonym">Rhodosporidium toruloides</name>
    <dbReference type="NCBI Taxonomy" id="5286"/>
    <lineage>
        <taxon>Eukaryota</taxon>
        <taxon>Fungi</taxon>
        <taxon>Dikarya</taxon>
        <taxon>Basidiomycota</taxon>
        <taxon>Pucciniomycotina</taxon>
        <taxon>Microbotryomycetes</taxon>
        <taxon>Sporidiobolales</taxon>
        <taxon>Sporidiobolaceae</taxon>
        <taxon>Rhodotorula</taxon>
    </lineage>
</organism>
<name>A0A511KF29_RHOTO</name>
<dbReference type="PROSITE" id="PS50969">
    <property type="entry name" value="FCP1"/>
    <property type="match status" value="2"/>
</dbReference>
<dbReference type="PANTHER" id="PTHR12210">
    <property type="entry name" value="DULLARD PROTEIN PHOSPHATASE"/>
    <property type="match status" value="1"/>
</dbReference>
<evidence type="ECO:0000259" key="2">
    <source>
        <dbReference type="PROSITE" id="PS50969"/>
    </source>
</evidence>
<feature type="domain" description="FCP1 homology" evidence="2">
    <location>
        <begin position="88"/>
        <end position="264"/>
    </location>
</feature>
<feature type="compositionally biased region" description="Basic and acidic residues" evidence="1">
    <location>
        <begin position="759"/>
        <end position="769"/>
    </location>
</feature>
<dbReference type="InterPro" id="IPR023214">
    <property type="entry name" value="HAD_sf"/>
</dbReference>
<dbReference type="InterPro" id="IPR050365">
    <property type="entry name" value="TIM50"/>
</dbReference>
<feature type="compositionally biased region" description="Acidic residues" evidence="1">
    <location>
        <begin position="783"/>
        <end position="793"/>
    </location>
</feature>
<dbReference type="Gene3D" id="3.40.50.1000">
    <property type="entry name" value="HAD superfamily/HAD-like"/>
    <property type="match status" value="2"/>
</dbReference>
<dbReference type="Proteomes" id="UP000321518">
    <property type="component" value="Unassembled WGS sequence"/>
</dbReference>
<accession>A0A511KF29</accession>
<comment type="caution">
    <text evidence="3">The sequence shown here is derived from an EMBL/GenBank/DDBJ whole genome shotgun (WGS) entry which is preliminary data.</text>
</comment>
<feature type="region of interest" description="Disordered" evidence="1">
    <location>
        <begin position="1"/>
        <end position="64"/>
    </location>
</feature>
<evidence type="ECO:0000313" key="3">
    <source>
        <dbReference type="EMBL" id="GEM08983.1"/>
    </source>
</evidence>
<feature type="compositionally biased region" description="Basic and acidic residues" evidence="1">
    <location>
        <begin position="794"/>
        <end position="805"/>
    </location>
</feature>
<proteinExistence type="predicted"/>
<gene>
    <name evidence="3" type="ORF">Rt10032_c06g3000</name>
</gene>
<sequence length="805" mass="88328">MVTRTNDRSYGWTRRARATDYGDEDDAPVNSPTPSDDFTTDEDDDLLPPPTSRSAAAPRWDNTPAVGVPRESYWRDLGRANVERKGWVKPKSKLLISDLDNTLFAPNGDGVIARPYLRTFIKYVTHPSSPYKLALWTFSGRQWGTAHLRQVGMGKYLFDSTSEPVGEVPKLKDGVVAFWGYEDSGFTAYGQMEAGTPLKDLDLMWDMLNITTHSHWSQLNSLIVDDQRPNARAQPDSIVNCPVFTNTCPDDEFLLAFIGVLDSLAHESNFSSFIHSNWLNAGINPEKVLHYCFLGEAVCEELGIKVERGFPYPRPEPIERMRSIAKLSPTRHGPVHDAAPEPTTLHSFALPPSPAPKPLRLAAGMPTGPSCAYTAEVGVSSRVLGKKEVKKQRPLVVFDLDGTLYCRPPQNLEHMPDGEPAGRPYLRTMLSWLMRGESPWSVAIWTGSQKATAVSCLYALDLGLVGPSLLPSGESEILHPKLLAVWAREDFGLTKRDYEDYVAVVKDLERLWEYLAAKDESWKFDASNTVMVDDTPSKLRAQPYSLIAAPSYFYPFGPGSIQTNRSLMDKFLLALVGMLSTLIGESNFAAFIKQVRWFEKDEGSHEVASASEMRRWRNEGLEVLRKAGVPVEAEGRGLVPGVSGTENEPRGIRTAPVLKEASAVLRSTTTTTPVTKSIAASTTAAGTPPGLTAANLSALNHTNGDDIGVNSDTDNASDTTSSSVNGDAADADDGPSKAERQPVPVSSLSGGALRRPTRGRLEREMDALRTLHPGRKMGRSAVEDWELLSEDPDEGPREVKSPLHG</sequence>
<dbReference type="InterPro" id="IPR036412">
    <property type="entry name" value="HAD-like_sf"/>
</dbReference>
<dbReference type="OrthoDB" id="1711508at2759"/>
<dbReference type="SUPFAM" id="SSF56784">
    <property type="entry name" value="HAD-like"/>
    <property type="match status" value="2"/>
</dbReference>
<dbReference type="AlphaFoldDB" id="A0A511KF29"/>
<reference evidence="3 4" key="1">
    <citation type="submission" date="2019-07" db="EMBL/GenBank/DDBJ databases">
        <title>Rhodotorula toruloides NBRC10032 genome sequencing.</title>
        <authorList>
            <person name="Shida Y."/>
            <person name="Takaku H."/>
            <person name="Ogasawara W."/>
            <person name="Mori K."/>
        </authorList>
    </citation>
    <scope>NUCLEOTIDE SEQUENCE [LARGE SCALE GENOMIC DNA]</scope>
    <source>
        <strain evidence="3 4">NBRC10032</strain>
    </source>
</reference>
<evidence type="ECO:0000313" key="4">
    <source>
        <dbReference type="Proteomes" id="UP000321518"/>
    </source>
</evidence>
<feature type="compositionally biased region" description="Low complexity" evidence="1">
    <location>
        <begin position="709"/>
        <end position="725"/>
    </location>
</feature>
<protein>
    <submittedName>
        <fullName evidence="3">Phosphoprotein phosphatase</fullName>
    </submittedName>
</protein>
<dbReference type="SMART" id="SM00577">
    <property type="entry name" value="CPDc"/>
    <property type="match status" value="1"/>
</dbReference>
<feature type="region of interest" description="Disordered" evidence="1">
    <location>
        <begin position="704"/>
        <end position="805"/>
    </location>
</feature>
<dbReference type="EMBL" id="BJWK01000006">
    <property type="protein sequence ID" value="GEM08983.1"/>
    <property type="molecule type" value="Genomic_DNA"/>
</dbReference>
<feature type="domain" description="FCP1 homology" evidence="2">
    <location>
        <begin position="389"/>
        <end position="575"/>
    </location>
</feature>
<dbReference type="InterPro" id="IPR004274">
    <property type="entry name" value="FCP1_dom"/>
</dbReference>